<proteinExistence type="predicted"/>
<dbReference type="AlphaFoldDB" id="A0AAU6Q1R8"/>
<accession>A0AAU6Q1R8</accession>
<dbReference type="RefSeq" id="WP_339095434.1">
    <property type="nucleotide sequence ID" value="NZ_CP149782.1"/>
</dbReference>
<evidence type="ECO:0008006" key="2">
    <source>
        <dbReference type="Google" id="ProtNLM"/>
    </source>
</evidence>
<evidence type="ECO:0000313" key="1">
    <source>
        <dbReference type="EMBL" id="WYF44211.1"/>
    </source>
</evidence>
<dbReference type="Gene3D" id="2.130.10.10">
    <property type="entry name" value="YVTN repeat-like/Quinoprotein amine dehydrogenase"/>
    <property type="match status" value="1"/>
</dbReference>
<dbReference type="EMBL" id="CP149782">
    <property type="protein sequence ID" value="WYF44211.1"/>
    <property type="molecule type" value="Genomic_DNA"/>
</dbReference>
<reference evidence="1" key="1">
    <citation type="submission" date="2024-03" db="EMBL/GenBank/DDBJ databases">
        <title>Deinococcus weizhi sp. nov., isolated from human skin.</title>
        <authorList>
            <person name="Wei Z."/>
            <person name="Tian F."/>
            <person name="Yang C."/>
            <person name="Xin L.T."/>
            <person name="Wen Z.J."/>
            <person name="Lan K.C."/>
            <person name="Yu L."/>
            <person name="Zhe W."/>
            <person name="Dan F.D."/>
            <person name="Jun W."/>
            <person name="Rui Z."/>
            <person name="Yong X.J."/>
            <person name="Ting Y."/>
            <person name="Wei X."/>
            <person name="Xu Z.G."/>
            <person name="Xin Z."/>
            <person name="Dong F.G."/>
            <person name="Ni X.M."/>
            <person name="Zheng M.G."/>
            <person name="Chun Y."/>
            <person name="Qian W.X."/>
        </authorList>
    </citation>
    <scope>NUCLEOTIDE SEQUENCE</scope>
    <source>
        <strain evidence="1">VB142</strain>
    </source>
</reference>
<dbReference type="InterPro" id="IPR015943">
    <property type="entry name" value="WD40/YVTN_repeat-like_dom_sf"/>
</dbReference>
<sequence>MFALLLPAVLATGNTAPVSPVPPVTVDFGARGKVAVPRPAPQADFEAQLRQVLMSPRRDAAAVQFCWDIPKYAFCRVMLARPGQSVLTLKNSDVRKLLWTPDGKYLVGAGANTVRLWNLVGGVRAHVPGLEPNQPNERTVTRDITWLWLERDKLCVAMVSDVFKTSGGYALRQRTSTTLYQLPALRPLKVVGLPAGGTGEAPCSVPHTEPQTPPS</sequence>
<dbReference type="InterPro" id="IPR011044">
    <property type="entry name" value="Quino_amine_DH_bsu"/>
</dbReference>
<name>A0AAU6Q1R8_9DEIO</name>
<dbReference type="SUPFAM" id="SSF50969">
    <property type="entry name" value="YVTN repeat-like/Quinoprotein amine dehydrogenase"/>
    <property type="match status" value="1"/>
</dbReference>
<organism evidence="1">
    <name type="scientific">Deinococcus sp. VB142</name>
    <dbReference type="NCBI Taxonomy" id="3112952"/>
    <lineage>
        <taxon>Bacteria</taxon>
        <taxon>Thermotogati</taxon>
        <taxon>Deinococcota</taxon>
        <taxon>Deinococci</taxon>
        <taxon>Deinococcales</taxon>
        <taxon>Deinococcaceae</taxon>
        <taxon>Deinococcus</taxon>
    </lineage>
</organism>
<gene>
    <name evidence="1" type="ORF">WDJ50_12510</name>
</gene>
<protein>
    <recommendedName>
        <fullName evidence="2">WD40 repeat domain-containing protein</fullName>
    </recommendedName>
</protein>